<dbReference type="Gene3D" id="3.40.1350.10">
    <property type="match status" value="1"/>
</dbReference>
<protein>
    <recommendedName>
        <fullName evidence="5">Restriction endonuclease</fullName>
    </recommendedName>
</protein>
<dbReference type="EMBL" id="CP010979">
    <property type="protein sequence ID" value="AJQ49420.1"/>
    <property type="molecule type" value="Genomic_DNA"/>
</dbReference>
<dbReference type="InterPro" id="IPR041409">
    <property type="entry name" value="RE_AspBHI_N"/>
</dbReference>
<dbReference type="AlphaFoldDB" id="A0AAU8S0N7"/>
<dbReference type="Pfam" id="PF18062">
    <property type="entry name" value="RE_AspBHI_N"/>
    <property type="match status" value="1"/>
</dbReference>
<proteinExistence type="predicted"/>
<evidence type="ECO:0008006" key="5">
    <source>
        <dbReference type="Google" id="ProtNLM"/>
    </source>
</evidence>
<dbReference type="GO" id="GO:0004519">
    <property type="term" value="F:endonuclease activity"/>
    <property type="evidence" value="ECO:0007669"/>
    <property type="project" value="InterPro"/>
</dbReference>
<name>A0AAU8S0N7_PSEPU</name>
<dbReference type="InterPro" id="IPR007560">
    <property type="entry name" value="Restrct_endonuc_IV_Mrr"/>
</dbReference>
<dbReference type="Gene3D" id="2.30.280.20">
    <property type="match status" value="1"/>
</dbReference>
<dbReference type="GO" id="GO:0009307">
    <property type="term" value="P:DNA restriction-modification system"/>
    <property type="evidence" value="ECO:0007669"/>
    <property type="project" value="InterPro"/>
</dbReference>
<feature type="domain" description="Restriction endonuclease AspBHI N-terminal" evidence="2">
    <location>
        <begin position="29"/>
        <end position="214"/>
    </location>
</feature>
<dbReference type="Pfam" id="PF04471">
    <property type="entry name" value="Mrr_cat"/>
    <property type="match status" value="1"/>
</dbReference>
<evidence type="ECO:0000313" key="3">
    <source>
        <dbReference type="EMBL" id="AJQ49420.1"/>
    </source>
</evidence>
<evidence type="ECO:0000259" key="2">
    <source>
        <dbReference type="Pfam" id="PF18062"/>
    </source>
</evidence>
<evidence type="ECO:0000313" key="4">
    <source>
        <dbReference type="Proteomes" id="UP000033260"/>
    </source>
</evidence>
<reference evidence="3 4" key="1">
    <citation type="submission" date="2015-02" db="EMBL/GenBank/DDBJ databases">
        <title>Complete Genome Sequencing of Pseudomonas putida S13.1.2.</title>
        <authorList>
            <person name="Chong T.M."/>
            <person name="Chan K.G."/>
            <person name="Dessaux Y."/>
        </authorList>
    </citation>
    <scope>NUCLEOTIDE SEQUENCE [LARGE SCALE GENOMIC DNA]</scope>
    <source>
        <strain evidence="3 4">S13.1.2</strain>
    </source>
</reference>
<organism evidence="3 4">
    <name type="scientific">Pseudomonas putida S13.1.2</name>
    <dbReference type="NCBI Taxonomy" id="1384061"/>
    <lineage>
        <taxon>Bacteria</taxon>
        <taxon>Pseudomonadati</taxon>
        <taxon>Pseudomonadota</taxon>
        <taxon>Gammaproteobacteria</taxon>
        <taxon>Pseudomonadales</taxon>
        <taxon>Pseudomonadaceae</taxon>
        <taxon>Pseudomonas</taxon>
    </lineage>
</organism>
<evidence type="ECO:0000259" key="1">
    <source>
        <dbReference type="Pfam" id="PF04471"/>
    </source>
</evidence>
<gene>
    <name evidence="3" type="ORF">N805_20355</name>
</gene>
<dbReference type="GO" id="GO:0003677">
    <property type="term" value="F:DNA binding"/>
    <property type="evidence" value="ECO:0007669"/>
    <property type="project" value="InterPro"/>
</dbReference>
<feature type="domain" description="Restriction endonuclease type IV Mrr" evidence="1">
    <location>
        <begin position="253"/>
        <end position="372"/>
    </location>
</feature>
<dbReference type="Proteomes" id="UP000033260">
    <property type="component" value="Chromosome"/>
</dbReference>
<dbReference type="RefSeq" id="WP_019471269.1">
    <property type="nucleotide sequence ID" value="NZ_CP010979.1"/>
</dbReference>
<accession>A0AAU8S0N7</accession>
<dbReference type="InterPro" id="IPR011856">
    <property type="entry name" value="tRNA_endonuc-like_dom_sf"/>
</dbReference>
<sequence length="396" mass="44729">MSSNQVFSLSELEGADLLIDACYAGSRKGNAGDEPLTHLLKVSNEGGFRIRGKRDDPLLITLVSSLQDPDWPDELDLSTGTFTYYGDNKEPGRKLDQTKRYGNNLLELIFESLHSGQRERIPPILVFTKAGNYRDKIFRGLVVPGTIGSTHNDDLISVWHTSEGQRFQNYRATFTILDISKIPRAWLSDIINHSIRGIDSKHAPKEWIDWIKSGRFKPLISKRTQPIRSKAEQLPSSASEFRMLQTLHSYFQADPYAFEVCAAHLVRQCLPDTVELDLTRRYRDGGRDGIGKLRIGRPESSVLVDYAIEAKCYQPEISVGVSKVSRLISRLRHRQFGVLITTSWVNSQAYKEIVEDGHPVMILSGRDIVELLKEAGLQSATELTKWLKTSFPIEQA</sequence>
<dbReference type="REBASE" id="106854">
    <property type="entry name" value="PpuS1312ORF20355P"/>
</dbReference>